<dbReference type="RefSeq" id="WP_206090893.1">
    <property type="nucleotide sequence ID" value="NZ_CP065053.1"/>
</dbReference>
<protein>
    <submittedName>
        <fullName evidence="2">Type II secretion system protein</fullName>
    </submittedName>
</protein>
<dbReference type="Proteomes" id="UP000662888">
    <property type="component" value="Chromosome"/>
</dbReference>
<reference evidence="2 3" key="1">
    <citation type="submission" date="2020-11" db="EMBL/GenBank/DDBJ databases">
        <authorList>
            <person name="Sun Q."/>
        </authorList>
    </citation>
    <scope>NUCLEOTIDE SEQUENCE [LARGE SCALE GENOMIC DNA]</scope>
    <source>
        <strain evidence="2 3">P8398</strain>
    </source>
</reference>
<evidence type="ECO:0000313" key="2">
    <source>
        <dbReference type="EMBL" id="QPI51286.1"/>
    </source>
</evidence>
<organism evidence="2 3">
    <name type="scientific">Massilia antarctica</name>
    <dbReference type="NCBI Taxonomy" id="2765360"/>
    <lineage>
        <taxon>Bacteria</taxon>
        <taxon>Pseudomonadati</taxon>
        <taxon>Pseudomonadota</taxon>
        <taxon>Betaproteobacteria</taxon>
        <taxon>Burkholderiales</taxon>
        <taxon>Oxalobacteraceae</taxon>
        <taxon>Telluria group</taxon>
        <taxon>Massilia</taxon>
    </lineage>
</organism>
<sequence>MSSCKRAHRGGFAYIWTLLLVAFMGIGSSIASELYSTSVRRDKERELLFIGHEFRAAIARYHDSAAPGPQMYPLTLQDLIKDPRFPNAKRHLRRLYADPITGKADWGLVKVEGRIVGVHSLSQRAPMKVDNFDDHDSGLRNKSRYADWVFVYPHDMFVAPQEGEDGKNGGALRIGVLPRPGAPR</sequence>
<proteinExistence type="predicted"/>
<dbReference type="EMBL" id="CP065053">
    <property type="protein sequence ID" value="QPI51286.1"/>
    <property type="molecule type" value="Genomic_DNA"/>
</dbReference>
<feature type="region of interest" description="Disordered" evidence="1">
    <location>
        <begin position="162"/>
        <end position="184"/>
    </location>
</feature>
<evidence type="ECO:0000313" key="3">
    <source>
        <dbReference type="Proteomes" id="UP000662888"/>
    </source>
</evidence>
<gene>
    <name evidence="2" type="ORF">IV454_07115</name>
</gene>
<name>A0AA49A9J1_9BURK</name>
<evidence type="ECO:0000256" key="1">
    <source>
        <dbReference type="SAM" id="MobiDB-lite"/>
    </source>
</evidence>
<keyword evidence="3" id="KW-1185">Reference proteome</keyword>
<accession>A0AA49A9J1</accession>